<gene>
    <name evidence="1" type="ORF">pneo_cds_524</name>
</gene>
<evidence type="ECO:0000313" key="1">
    <source>
        <dbReference type="EMBL" id="AVK76131.1"/>
    </source>
</evidence>
<dbReference type="KEGG" id="vg:36842844"/>
<dbReference type="RefSeq" id="YP_009482134.1">
    <property type="nucleotide sequence ID" value="NC_037666.1"/>
</dbReference>
<dbReference type="Proteomes" id="UP000249287">
    <property type="component" value="Segment"/>
</dbReference>
<sequence length="226" mass="23463">MHPTHYSGRVWPAIIFAVALMALSAPSASTAYQPSGSPVISIGDTFALYSVHYESFCHWQGYDPQSTYDWESVKCNVAKPLVSQGSRFIATAPYPRQVCGRIPMSQYNISVALSVRQAVCGVPDAVQKCAVNSPRGGPALVNCGPYDDPVDASLLLTNAAAPPNGVDGWLHGGETPVAIASVGASAACAVDAGLGRILCPAPVPAVGPNASLFYLVPVGPEPNHGC</sequence>
<accession>A0A2U7UCE3</accession>
<organism evidence="1">
    <name type="scientific">Pandoravirus neocaledonia</name>
    <dbReference type="NCBI Taxonomy" id="2107708"/>
    <lineage>
        <taxon>Viruses</taxon>
        <taxon>Pandoravirus</taxon>
    </lineage>
</organism>
<protein>
    <submittedName>
        <fullName evidence="1">Uncharacterized protein</fullName>
    </submittedName>
</protein>
<dbReference type="GeneID" id="36842844"/>
<dbReference type="EMBL" id="MG011690">
    <property type="protein sequence ID" value="AVK76131.1"/>
    <property type="molecule type" value="Genomic_DNA"/>
</dbReference>
<name>A0A2U7UCE3_9VIRU</name>
<reference evidence="1" key="1">
    <citation type="journal article" date="2018" name="Nat. Commun.">
        <title>Diversity and evolution of the emerging Pandoraviridae family.</title>
        <authorList>
            <person name="Legendre M."/>
            <person name="Fabre E."/>
            <person name="Poirot O."/>
            <person name="Jeudy S."/>
            <person name="Lartigue A."/>
            <person name="Alempic J.M."/>
            <person name="Beucher L."/>
            <person name="Philippe N."/>
            <person name="Bertaux L."/>
            <person name="Christo-Foroux E."/>
            <person name="Labadie K."/>
            <person name="Coute Y."/>
            <person name="Abergel C."/>
            <person name="Claverie J.M."/>
        </authorList>
    </citation>
    <scope>NUCLEOTIDE SEQUENCE [LARGE SCALE GENOMIC DNA]</scope>
    <source>
        <strain evidence="1">Neocaledonia</strain>
    </source>
</reference>
<proteinExistence type="predicted"/>